<keyword evidence="2" id="KW-1185">Reference proteome</keyword>
<dbReference type="RefSeq" id="WP_319844574.1">
    <property type="nucleotide sequence ID" value="NZ_JAXAFJ010000005.1"/>
</dbReference>
<dbReference type="Pfam" id="PF11164">
    <property type="entry name" value="DUF2948"/>
    <property type="match status" value="1"/>
</dbReference>
<comment type="caution">
    <text evidence="1">The sequence shown here is derived from an EMBL/GenBank/DDBJ whole genome shotgun (WGS) entry which is preliminary data.</text>
</comment>
<evidence type="ECO:0000313" key="1">
    <source>
        <dbReference type="EMBL" id="MDX6806446.1"/>
    </source>
</evidence>
<reference evidence="1 2" key="1">
    <citation type="submission" date="2023-11" db="EMBL/GenBank/DDBJ databases">
        <authorList>
            <person name="Bao R."/>
        </authorList>
    </citation>
    <scope>NUCLEOTIDE SEQUENCE [LARGE SCALE GENOMIC DNA]</scope>
    <source>
        <strain evidence="1 2">PJ23</strain>
    </source>
</reference>
<organism evidence="1 2">
    <name type="scientific">Terrihabitans rhizophilus</name>
    <dbReference type="NCBI Taxonomy" id="3092662"/>
    <lineage>
        <taxon>Bacteria</taxon>
        <taxon>Pseudomonadati</taxon>
        <taxon>Pseudomonadota</taxon>
        <taxon>Alphaproteobacteria</taxon>
        <taxon>Hyphomicrobiales</taxon>
        <taxon>Terrihabitans</taxon>
    </lineage>
</organism>
<gene>
    <name evidence="1" type="ORF">SCD90_10245</name>
</gene>
<dbReference type="InterPro" id="IPR021335">
    <property type="entry name" value="DUF2948"/>
</dbReference>
<protein>
    <submittedName>
        <fullName evidence="1">DUF2948 family protein</fullName>
    </submittedName>
</protein>
<dbReference type="EMBL" id="JAXAFJ010000005">
    <property type="protein sequence ID" value="MDX6806446.1"/>
    <property type="molecule type" value="Genomic_DNA"/>
</dbReference>
<evidence type="ECO:0000313" key="2">
    <source>
        <dbReference type="Proteomes" id="UP001274321"/>
    </source>
</evidence>
<proteinExistence type="predicted"/>
<name>A0ABU4RUC4_9HYPH</name>
<accession>A0ABU4RUC4</accession>
<dbReference type="Proteomes" id="UP001274321">
    <property type="component" value="Unassembled WGS sequence"/>
</dbReference>
<sequence>MLDDAPLKLLAFDAEDLKVLSVHLQDAELTTSDLIYLPRERRFAFAADRFDWEASVSGKGTRRRRTAVHFEGVTAVRSRGVDTAKKDQALTLLALAFEPGEAPGGSVHLLFLDGACVKLDVECLEAAFKDLGPTWTCSCCPSHPEADEPAKAEVA</sequence>